<accession>A0ABC9TZ88</accession>
<dbReference type="PANTHER" id="PTHR36178">
    <property type="entry name" value="SLR0625 PROTEIN"/>
    <property type="match status" value="1"/>
</dbReference>
<keyword evidence="1" id="KW-1133">Transmembrane helix</keyword>
<feature type="transmembrane region" description="Helical" evidence="1">
    <location>
        <begin position="244"/>
        <end position="265"/>
    </location>
</feature>
<keyword evidence="1" id="KW-0812">Transmembrane</keyword>
<feature type="transmembrane region" description="Helical" evidence="1">
    <location>
        <begin position="433"/>
        <end position="455"/>
    </location>
</feature>
<dbReference type="PANTHER" id="PTHR36178:SF1">
    <property type="entry name" value="SODIUM_GLUTAMATE SYMPORTER"/>
    <property type="match status" value="1"/>
</dbReference>
<dbReference type="InterPro" id="IPR004445">
    <property type="entry name" value="GltS"/>
</dbReference>
<sequence length="469" mass="50561">MSYMELTMSSAIWQVMVDAAIMGTLLLIGEFLRAKVKCLQKALIPPAVLAGVLALLLGPKSPWEVCRILPLSSSFGTYASVLIVLVFAATPIGDRPKKGAMSGSKIMGMFFNISGIAVLQYGIGMLVTITVLTKLYPALNENFGLMMATGFYGGHGTAAAVGKSLADLGVPDMTDLGYTCATIGIVGGIITGILIINWGTRKGYTHYVENPSELPIDMRTGLVPPENQKSTSKGTVASICLDPLGYHLGIVLFASWLGYMASAWFAGWTQSAFNYKVSIPEFCLSLFAGLIINSLLNKSGAYKYVDRGSIQRIQGTATDFLMISGIGSLNLTVVMNYAVPLIVICALGFAATWLWFLWIGGKSSEEDWFERNMMMWGHATGVAATGVLLQRVVDPDLKSRGIEDSGISDIFNRPIIIGLQVIPPILITTMGTAGSWIVTVACFAIVAVMWIVAWMTKGWVAGRKLEKYR</sequence>
<feature type="transmembrane region" description="Helical" evidence="1">
    <location>
        <begin position="69"/>
        <end position="89"/>
    </location>
</feature>
<dbReference type="EMBL" id="AWSU01000138">
    <property type="protein sequence ID" value="ERI77947.1"/>
    <property type="molecule type" value="Genomic_DNA"/>
</dbReference>
<feature type="transmembrane region" description="Helical" evidence="1">
    <location>
        <begin position="176"/>
        <end position="196"/>
    </location>
</feature>
<evidence type="ECO:0000313" key="3">
    <source>
        <dbReference type="Proteomes" id="UP000016491"/>
    </source>
</evidence>
<name>A0ABC9TZ88_CLOSY</name>
<keyword evidence="1" id="KW-0472">Membrane</keyword>
<evidence type="ECO:0000313" key="2">
    <source>
        <dbReference type="EMBL" id="ERI77947.1"/>
    </source>
</evidence>
<organism evidence="2 3">
    <name type="scientific">[Clostridium] symbiosum ATCC 14940</name>
    <dbReference type="NCBI Taxonomy" id="411472"/>
    <lineage>
        <taxon>Bacteria</taxon>
        <taxon>Bacillati</taxon>
        <taxon>Bacillota</taxon>
        <taxon>Clostridia</taxon>
        <taxon>Lachnospirales</taxon>
        <taxon>Lachnospiraceae</taxon>
        <taxon>Otoolea</taxon>
    </lineage>
</organism>
<feature type="transmembrane region" description="Helical" evidence="1">
    <location>
        <begin position="277"/>
        <end position="296"/>
    </location>
</feature>
<evidence type="ECO:0000256" key="1">
    <source>
        <dbReference type="SAM" id="Phobius"/>
    </source>
</evidence>
<feature type="transmembrane region" description="Helical" evidence="1">
    <location>
        <begin position="110"/>
        <end position="132"/>
    </location>
</feature>
<feature type="transmembrane region" description="Helical" evidence="1">
    <location>
        <begin position="341"/>
        <end position="361"/>
    </location>
</feature>
<feature type="transmembrane region" description="Helical" evidence="1">
    <location>
        <begin position="12"/>
        <end position="32"/>
    </location>
</feature>
<dbReference type="AlphaFoldDB" id="A0ABC9TZ88"/>
<dbReference type="Proteomes" id="UP000016491">
    <property type="component" value="Unassembled WGS sequence"/>
</dbReference>
<comment type="caution">
    <text evidence="2">The sequence shown here is derived from an EMBL/GenBank/DDBJ whole genome shotgun (WGS) entry which is preliminary data.</text>
</comment>
<protein>
    <submittedName>
        <fullName evidence="2">Sodium/glutamate symporter</fullName>
    </submittedName>
</protein>
<reference evidence="2 3" key="1">
    <citation type="submission" date="2013-07" db="EMBL/GenBank/DDBJ databases">
        <authorList>
            <person name="Weinstock G."/>
            <person name="Sodergren E."/>
            <person name="Wylie T."/>
            <person name="Fulton L."/>
            <person name="Fulton R."/>
            <person name="Fronick C."/>
            <person name="O'Laughlin M."/>
            <person name="Godfrey J."/>
            <person name="Miner T."/>
            <person name="Herter B."/>
            <person name="Appelbaum E."/>
            <person name="Cordes M."/>
            <person name="Lek S."/>
            <person name="Wollam A."/>
            <person name="Pepin K.H."/>
            <person name="Palsikar V.B."/>
            <person name="Mitreva M."/>
            <person name="Wilson R.K."/>
        </authorList>
    </citation>
    <scope>NUCLEOTIDE SEQUENCE [LARGE SCALE GENOMIC DNA]</scope>
    <source>
        <strain evidence="2 3">ATCC 14940</strain>
    </source>
</reference>
<proteinExistence type="predicted"/>
<dbReference type="Pfam" id="PF03616">
    <property type="entry name" value="Glt_symporter"/>
    <property type="match status" value="1"/>
</dbReference>
<gene>
    <name evidence="2" type="ORF">CLOSYM_01791</name>
</gene>
<feature type="transmembrane region" description="Helical" evidence="1">
    <location>
        <begin position="39"/>
        <end position="57"/>
    </location>
</feature>